<evidence type="ECO:0000256" key="1">
    <source>
        <dbReference type="SAM" id="MobiDB-lite"/>
    </source>
</evidence>
<evidence type="ECO:0000256" key="2">
    <source>
        <dbReference type="SAM" id="Phobius"/>
    </source>
</evidence>
<feature type="transmembrane region" description="Helical" evidence="2">
    <location>
        <begin position="6"/>
        <end position="29"/>
    </location>
</feature>
<reference evidence="3 4" key="1">
    <citation type="submission" date="2015-01" db="EMBL/GenBank/DDBJ databases">
        <title>The Genome Sequence of Rhinocladiella mackenzie CBS 650.93.</title>
        <authorList>
            <consortium name="The Broad Institute Genomics Platform"/>
            <person name="Cuomo C."/>
            <person name="de Hoog S."/>
            <person name="Gorbushina A."/>
            <person name="Stielow B."/>
            <person name="Teixiera M."/>
            <person name="Abouelleil A."/>
            <person name="Chapman S.B."/>
            <person name="Priest M."/>
            <person name="Young S.K."/>
            <person name="Wortman J."/>
            <person name="Nusbaum C."/>
            <person name="Birren B."/>
        </authorList>
    </citation>
    <scope>NUCLEOTIDE SEQUENCE [LARGE SCALE GENOMIC DNA]</scope>
    <source>
        <strain evidence="3 4">CBS 650.93</strain>
    </source>
</reference>
<keyword evidence="2" id="KW-1133">Transmembrane helix</keyword>
<gene>
    <name evidence="3" type="ORF">Z518_01114</name>
</gene>
<keyword evidence="4" id="KW-1185">Reference proteome</keyword>
<dbReference type="HOGENOM" id="CLU_112540_0_0_1"/>
<dbReference type="RefSeq" id="XP_013277169.1">
    <property type="nucleotide sequence ID" value="XM_013421715.1"/>
</dbReference>
<sequence>MIPLAALIILIVVVTVSSLTFLIAIYSSVSSCLESPKIKATAQEKEMTLPLTETVALPATISTSSLLPLPVLIPPVCSEAPEAEFPPPLPDELVDDDDVVEAESPPPLPRPDRDSMHEILDLYTNEARNLPPGPKSAPARFVTFDQAESK</sequence>
<dbReference type="VEuPathDB" id="FungiDB:Z518_01114"/>
<dbReference type="OrthoDB" id="4161593at2759"/>
<keyword evidence="2" id="KW-0812">Transmembrane</keyword>
<feature type="compositionally biased region" description="Basic and acidic residues" evidence="1">
    <location>
        <begin position="110"/>
        <end position="120"/>
    </location>
</feature>
<evidence type="ECO:0000313" key="4">
    <source>
        <dbReference type="Proteomes" id="UP000053617"/>
    </source>
</evidence>
<dbReference type="Proteomes" id="UP000053617">
    <property type="component" value="Unassembled WGS sequence"/>
</dbReference>
<accession>A0A0D2HHD4</accession>
<dbReference type="AlphaFoldDB" id="A0A0D2HHD4"/>
<feature type="region of interest" description="Disordered" evidence="1">
    <location>
        <begin position="82"/>
        <end position="150"/>
    </location>
</feature>
<dbReference type="GeneID" id="25289185"/>
<protein>
    <submittedName>
        <fullName evidence="3">Rhinocladiella mackenziei CBS 650.93 unplaced genomic scaffold supercont1.1, whole genome shotgun sequence</fullName>
    </submittedName>
</protein>
<dbReference type="EMBL" id="KN847475">
    <property type="protein sequence ID" value="KIX10033.1"/>
    <property type="molecule type" value="Genomic_DNA"/>
</dbReference>
<name>A0A0D2HHD4_9EURO</name>
<feature type="compositionally biased region" description="Acidic residues" evidence="1">
    <location>
        <begin position="92"/>
        <end position="101"/>
    </location>
</feature>
<proteinExistence type="predicted"/>
<organism evidence="3 4">
    <name type="scientific">Rhinocladiella mackenziei CBS 650.93</name>
    <dbReference type="NCBI Taxonomy" id="1442369"/>
    <lineage>
        <taxon>Eukaryota</taxon>
        <taxon>Fungi</taxon>
        <taxon>Dikarya</taxon>
        <taxon>Ascomycota</taxon>
        <taxon>Pezizomycotina</taxon>
        <taxon>Eurotiomycetes</taxon>
        <taxon>Chaetothyriomycetidae</taxon>
        <taxon>Chaetothyriales</taxon>
        <taxon>Herpotrichiellaceae</taxon>
        <taxon>Rhinocladiella</taxon>
    </lineage>
</organism>
<evidence type="ECO:0000313" key="3">
    <source>
        <dbReference type="EMBL" id="KIX10033.1"/>
    </source>
</evidence>
<keyword evidence="2" id="KW-0472">Membrane</keyword>